<dbReference type="InterPro" id="IPR015943">
    <property type="entry name" value="WD40/YVTN_repeat-like_dom_sf"/>
</dbReference>
<dbReference type="Pfam" id="PF01753">
    <property type="entry name" value="zf-MYND"/>
    <property type="match status" value="1"/>
</dbReference>
<dbReference type="SUPFAM" id="SSF52540">
    <property type="entry name" value="P-loop containing nucleoside triphosphate hydrolases"/>
    <property type="match status" value="1"/>
</dbReference>
<gene>
    <name evidence="11" type="ORF">CSOJ01_13483</name>
</gene>
<dbReference type="Gene3D" id="6.10.140.2220">
    <property type="match status" value="1"/>
</dbReference>
<feature type="region of interest" description="Disordered" evidence="8">
    <location>
        <begin position="1"/>
        <end position="20"/>
    </location>
</feature>
<dbReference type="InterPro" id="IPR011047">
    <property type="entry name" value="Quinoprotein_ADH-like_sf"/>
</dbReference>
<dbReference type="InterPro" id="IPR007111">
    <property type="entry name" value="NACHT_NTPase"/>
</dbReference>
<dbReference type="PANTHER" id="PTHR10039:SF14">
    <property type="entry name" value="NACHT DOMAIN-CONTAINING PROTEIN"/>
    <property type="match status" value="1"/>
</dbReference>
<feature type="repeat" description="WD" evidence="7">
    <location>
        <begin position="713"/>
        <end position="754"/>
    </location>
</feature>
<dbReference type="PROSITE" id="PS50294">
    <property type="entry name" value="WD_REPEATS_REGION"/>
    <property type="match status" value="1"/>
</dbReference>
<dbReference type="Pfam" id="PF00400">
    <property type="entry name" value="WD40"/>
    <property type="match status" value="3"/>
</dbReference>
<feature type="domain" description="NACHT" evidence="9">
    <location>
        <begin position="99"/>
        <end position="238"/>
    </location>
</feature>
<dbReference type="InterPro" id="IPR019775">
    <property type="entry name" value="WD40_repeat_CS"/>
</dbReference>
<dbReference type="InterPro" id="IPR027417">
    <property type="entry name" value="P-loop_NTPase"/>
</dbReference>
<keyword evidence="5" id="KW-0862">Zinc</keyword>
<keyword evidence="3" id="KW-0677">Repeat</keyword>
<dbReference type="PROSITE" id="PS50865">
    <property type="entry name" value="ZF_MYND_2"/>
    <property type="match status" value="1"/>
</dbReference>
<dbReference type="AlphaFoldDB" id="A0A8H6ISF6"/>
<evidence type="ECO:0000259" key="10">
    <source>
        <dbReference type="PROSITE" id="PS50865"/>
    </source>
</evidence>
<feature type="domain" description="MYND-type" evidence="10">
    <location>
        <begin position="1128"/>
        <end position="1168"/>
    </location>
</feature>
<dbReference type="PROSITE" id="PS01360">
    <property type="entry name" value="ZF_MYND_1"/>
    <property type="match status" value="1"/>
</dbReference>
<evidence type="ECO:0000256" key="7">
    <source>
        <dbReference type="PROSITE-ProRule" id="PRU00221"/>
    </source>
</evidence>
<organism evidence="11 12">
    <name type="scientific">Colletotrichum sojae</name>
    <dbReference type="NCBI Taxonomy" id="2175907"/>
    <lineage>
        <taxon>Eukaryota</taxon>
        <taxon>Fungi</taxon>
        <taxon>Dikarya</taxon>
        <taxon>Ascomycota</taxon>
        <taxon>Pezizomycotina</taxon>
        <taxon>Sordariomycetes</taxon>
        <taxon>Hypocreomycetidae</taxon>
        <taxon>Glomerellales</taxon>
        <taxon>Glomerellaceae</taxon>
        <taxon>Colletotrichum</taxon>
        <taxon>Colletotrichum orchidearum species complex</taxon>
    </lineage>
</organism>
<evidence type="ECO:0000256" key="3">
    <source>
        <dbReference type="ARBA" id="ARBA00022737"/>
    </source>
</evidence>
<reference evidence="11 12" key="1">
    <citation type="journal article" date="2020" name="Phytopathology">
        <title>Genome Sequence Resources of Colletotrichum truncatum, C. plurivorum, C. musicola, and C. sojae: Four Species Pathogenic to Soybean (Glycine max).</title>
        <authorList>
            <person name="Rogerio F."/>
            <person name="Boufleur T.R."/>
            <person name="Ciampi-Guillardi M."/>
            <person name="Sukno S.A."/>
            <person name="Thon M.R."/>
            <person name="Massola Junior N.S."/>
            <person name="Baroncelli R."/>
        </authorList>
    </citation>
    <scope>NUCLEOTIDE SEQUENCE [LARGE SCALE GENOMIC DNA]</scope>
    <source>
        <strain evidence="11 12">LFN0009</strain>
    </source>
</reference>
<dbReference type="SMART" id="SM00320">
    <property type="entry name" value="WD40"/>
    <property type="match status" value="3"/>
</dbReference>
<proteinExistence type="predicted"/>
<dbReference type="GO" id="GO:0008270">
    <property type="term" value="F:zinc ion binding"/>
    <property type="evidence" value="ECO:0007669"/>
    <property type="project" value="UniProtKB-KW"/>
</dbReference>
<dbReference type="SUPFAM" id="SSF144232">
    <property type="entry name" value="HIT/MYND zinc finger-like"/>
    <property type="match status" value="1"/>
</dbReference>
<keyword evidence="12" id="KW-1185">Reference proteome</keyword>
<accession>A0A8H6ISF6</accession>
<evidence type="ECO:0000256" key="8">
    <source>
        <dbReference type="SAM" id="MobiDB-lite"/>
    </source>
</evidence>
<dbReference type="PANTHER" id="PTHR10039">
    <property type="entry name" value="AMELOGENIN"/>
    <property type="match status" value="1"/>
</dbReference>
<dbReference type="PROSITE" id="PS00678">
    <property type="entry name" value="WD_REPEATS_1"/>
    <property type="match status" value="2"/>
</dbReference>
<evidence type="ECO:0000256" key="2">
    <source>
        <dbReference type="ARBA" id="ARBA00022723"/>
    </source>
</evidence>
<dbReference type="PROSITE" id="PS50837">
    <property type="entry name" value="NACHT"/>
    <property type="match status" value="1"/>
</dbReference>
<dbReference type="InterPro" id="IPR002893">
    <property type="entry name" value="Znf_MYND"/>
</dbReference>
<protein>
    <submittedName>
        <fullName evidence="11">Vegetative incompatibility protein HET-E-1</fullName>
    </submittedName>
</protein>
<dbReference type="InterPro" id="IPR001680">
    <property type="entry name" value="WD40_rpt"/>
</dbReference>
<dbReference type="Proteomes" id="UP000652219">
    <property type="component" value="Unassembled WGS sequence"/>
</dbReference>
<dbReference type="Gene3D" id="2.130.10.10">
    <property type="entry name" value="YVTN repeat-like/Quinoprotein amine dehydrogenase"/>
    <property type="match status" value="2"/>
</dbReference>
<keyword evidence="1 7" id="KW-0853">WD repeat</keyword>
<dbReference type="SUPFAM" id="SSF50998">
    <property type="entry name" value="Quinoprotein alcohol dehydrogenase-like"/>
    <property type="match status" value="1"/>
</dbReference>
<dbReference type="EMBL" id="WIGN01000392">
    <property type="protein sequence ID" value="KAF6795359.1"/>
    <property type="molecule type" value="Genomic_DNA"/>
</dbReference>
<dbReference type="InterPro" id="IPR056884">
    <property type="entry name" value="NPHP3-like_N"/>
</dbReference>
<evidence type="ECO:0000313" key="11">
    <source>
        <dbReference type="EMBL" id="KAF6795359.1"/>
    </source>
</evidence>
<dbReference type="Gene3D" id="3.40.50.300">
    <property type="entry name" value="P-loop containing nucleotide triphosphate hydrolases"/>
    <property type="match status" value="1"/>
</dbReference>
<sequence length="1197" mass="133489">MADDGASQPRDVFSHHGVGAQNINTGSGTMYNIQNAYYSGKKVEGDSHRRFCADLRATNPRHDMARIISTKGGLLTESYSWMLQHEDFRRWEHATDTNKLLWIKGDPGKGKTMLLCGIIRELEKTDVTPIYFFCQETHETLNSANNVLRGLLYMLVRQYPSLVDLFRKMHEDTDGNLFGDMNAWTVLCEMLQTALRQEILQNVVLIIDALDECTKDRDQLIDFIIDLSSTVKVITSSRNWPSIENSKSSAQDKVPICLELSPRAISDAVAAFIDDRVDLLVKFDDEIRHKIRSHLIENSGGTFLWVALVCQQLQSSETSARFAPDMKRFPPGLDKLYARMLAQGLGSRAKETCRRVFAVVTLVYRPVSLAELMSLVGIGIDDRTSGTQGFEEIINDVMPHGIGQEHRVLWSNSFEAMKRTLRNNIYNIDSPGTSIDEICPPDPDPLAPIRYSCLHWANHIKEWTPEWPIEASEIEIFLRRDFLRWVEAMSLLRSFGEGIGNLQKLLRFSIALDFDVKGWESEGSQAADINASSTGVGPSRLTYLVQDAIRFMRHFREAIEQHPLQVYPSLVFSPTKSLIKKIFQHDEPAWIVGKPEVEEQWDPVLHDFDASSLPDSDRWLGCTCMAFSSDGATLVSSSEKGTVDLWNTATGRCVRMVDTASSHAGSRGKGGGKKPAHALSVTFSPDDLLLLSAWSDGSIQLWDVVNRQHTKTLHRHNGEARVAIFATDGHLVASCGIDGVVKVWNLSTGSSLGIEANAKVAAAGNFKFVAFSDSPGNEVVTISSYIQRLDASTGKLLGIKCLAYEGCSAIAMAKIRNQTRLVCSDIYFRAVLLDPITSRTIAIIPRGDGSIIAISSDGIWLATYQTSYKITLLDATLAITPQQDRQIPWAGAARAILDRITPTKCVEMKGDEMNHLRDLVFSSGGGLLAVAYGDCVKAEETTTPHAAVSLAADAQAYRNLARSTIMTAPSRQPSLVEAEPKEYEPPAEFSDTYYFPPFVQLQSEYHLGQPLYEDGEHWCLLAEIEAASNKAGYPFCLIGRDRTGDNFLIGFDLRAGVRFVPGRFKVGQTIAIVYAKRFNFTDGTKGIRVADLSTCHGFPFKLDRVLSANQAVCEYWETLDEEGQTKICHACGRKAEDLKQCSECGLYFYCNEDCRKVGWDREKHSLDCEILRDPKIQELLMISSRETTEDREFKFPG</sequence>
<evidence type="ECO:0000256" key="1">
    <source>
        <dbReference type="ARBA" id="ARBA00022574"/>
    </source>
</evidence>
<comment type="caution">
    <text evidence="11">The sequence shown here is derived from an EMBL/GenBank/DDBJ whole genome shotgun (WGS) entry which is preliminary data.</text>
</comment>
<feature type="repeat" description="WD" evidence="7">
    <location>
        <begin position="680"/>
        <end position="712"/>
    </location>
</feature>
<feature type="repeat" description="WD" evidence="7">
    <location>
        <begin position="623"/>
        <end position="656"/>
    </location>
</feature>
<keyword evidence="2" id="KW-0479">Metal-binding</keyword>
<keyword evidence="4 6" id="KW-0863">Zinc-finger</keyword>
<dbReference type="Pfam" id="PF24883">
    <property type="entry name" value="NPHP3_N"/>
    <property type="match status" value="1"/>
</dbReference>
<dbReference type="PROSITE" id="PS50082">
    <property type="entry name" value="WD_REPEATS_2"/>
    <property type="match status" value="3"/>
</dbReference>
<evidence type="ECO:0000256" key="4">
    <source>
        <dbReference type="ARBA" id="ARBA00022771"/>
    </source>
</evidence>
<evidence type="ECO:0000313" key="12">
    <source>
        <dbReference type="Proteomes" id="UP000652219"/>
    </source>
</evidence>
<evidence type="ECO:0000259" key="9">
    <source>
        <dbReference type="PROSITE" id="PS50837"/>
    </source>
</evidence>
<evidence type="ECO:0000256" key="5">
    <source>
        <dbReference type="ARBA" id="ARBA00022833"/>
    </source>
</evidence>
<evidence type="ECO:0000256" key="6">
    <source>
        <dbReference type="PROSITE-ProRule" id="PRU00134"/>
    </source>
</evidence>
<name>A0A8H6ISF6_9PEZI</name>